<comment type="caution">
    <text evidence="1">The sequence shown here is derived from an EMBL/GenBank/DDBJ whole genome shotgun (WGS) entry which is preliminary data.</text>
</comment>
<sequence>MPQILRIAEKIYKKLNENKEFSNDPIENLNKLIVEIRQEIKGTKLKLLYNFIDFEECLNKPNHDCKVKLDISLIPIIKNEGEFILWLAGFIEKITTDGKRKLPPLRKDIPPDFTFSTQKELKKPVTSRNEYSQTGEQINSYFKSEEFITAFNKGH</sequence>
<dbReference type="Proteomes" id="UP001168524">
    <property type="component" value="Unassembled WGS sequence"/>
</dbReference>
<keyword evidence="2" id="KW-1185">Reference proteome</keyword>
<evidence type="ECO:0000313" key="2">
    <source>
        <dbReference type="Proteomes" id="UP001168524"/>
    </source>
</evidence>
<reference evidence="1" key="1">
    <citation type="submission" date="2023-06" db="EMBL/GenBank/DDBJ databases">
        <title>Two novel species of Acinetobacter isolated from motorbike repairing workshop in Vietnam.</title>
        <authorList>
            <person name="Le N.T.T."/>
        </authorList>
    </citation>
    <scope>NUCLEOTIDE SEQUENCE</scope>
    <source>
        <strain evidence="1">VNH17</strain>
    </source>
</reference>
<gene>
    <name evidence="1" type="ORF">QTA56_01600</name>
</gene>
<name>A0ABT7WJS1_9GAMM</name>
<accession>A0ABT7WJS1</accession>
<evidence type="ECO:0000313" key="1">
    <source>
        <dbReference type="EMBL" id="MDN0012928.1"/>
    </source>
</evidence>
<protein>
    <submittedName>
        <fullName evidence="1">Uncharacterized protein</fullName>
    </submittedName>
</protein>
<dbReference type="EMBL" id="JAUDZE010000001">
    <property type="protein sequence ID" value="MDN0012928.1"/>
    <property type="molecule type" value="Genomic_DNA"/>
</dbReference>
<proteinExistence type="predicted"/>
<organism evidence="1 2">
    <name type="scientific">Acinetobacter thutiue</name>
    <dbReference type="NCBI Taxonomy" id="2998078"/>
    <lineage>
        <taxon>Bacteria</taxon>
        <taxon>Pseudomonadati</taxon>
        <taxon>Pseudomonadota</taxon>
        <taxon>Gammaproteobacteria</taxon>
        <taxon>Moraxellales</taxon>
        <taxon>Moraxellaceae</taxon>
        <taxon>Acinetobacter</taxon>
    </lineage>
</organism>
<dbReference type="RefSeq" id="WP_267979204.1">
    <property type="nucleotide sequence ID" value="NZ_JAPQKF010000001.1"/>
</dbReference>